<gene>
    <name evidence="2" type="ORF">Baya_7109</name>
</gene>
<keyword evidence="3" id="KW-1185">Reference proteome</keyword>
<accession>A0A556TZA5</accession>
<dbReference type="PANTHER" id="PTHR28366">
    <property type="entry name" value="CHROMOSOME 1 OPEN READING FRAME 131"/>
    <property type="match status" value="1"/>
</dbReference>
<reference evidence="2 3" key="1">
    <citation type="journal article" date="2019" name="Genome Biol. Evol.">
        <title>Whole-Genome Sequencing of the Giant Devil Catfish, Bagarius yarrelli.</title>
        <authorList>
            <person name="Jiang W."/>
            <person name="Lv Y."/>
            <person name="Cheng L."/>
            <person name="Yang K."/>
            <person name="Chao B."/>
            <person name="Wang X."/>
            <person name="Li Y."/>
            <person name="Pan X."/>
            <person name="You X."/>
            <person name="Zhang Y."/>
            <person name="Yang J."/>
            <person name="Li J."/>
            <person name="Zhang X."/>
            <person name="Liu S."/>
            <person name="Sun C."/>
            <person name="Yang J."/>
            <person name="Shi Q."/>
        </authorList>
    </citation>
    <scope>NUCLEOTIDE SEQUENCE [LARGE SCALE GENOMIC DNA]</scope>
    <source>
        <strain evidence="2">JWS20170419001</strain>
        <tissue evidence="2">Muscle</tissue>
    </source>
</reference>
<feature type="region of interest" description="Disordered" evidence="1">
    <location>
        <begin position="34"/>
        <end position="96"/>
    </location>
</feature>
<evidence type="ECO:0000313" key="3">
    <source>
        <dbReference type="Proteomes" id="UP000319801"/>
    </source>
</evidence>
<protein>
    <submittedName>
        <fullName evidence="2">Uncharacterized protein</fullName>
    </submittedName>
</protein>
<comment type="caution">
    <text evidence="2">The sequence shown here is derived from an EMBL/GenBank/DDBJ whole genome shotgun (WGS) entry which is preliminary data.</text>
</comment>
<dbReference type="EMBL" id="VCAZ01000032">
    <property type="protein sequence ID" value="TSL47528.1"/>
    <property type="molecule type" value="Genomic_DNA"/>
</dbReference>
<dbReference type="OrthoDB" id="10067479at2759"/>
<feature type="compositionally biased region" description="Basic residues" evidence="1">
    <location>
        <begin position="37"/>
        <end position="47"/>
    </location>
</feature>
<proteinExistence type="predicted"/>
<name>A0A556TZA5_BAGYA</name>
<feature type="compositionally biased region" description="Basic and acidic residues" evidence="1">
    <location>
        <begin position="48"/>
        <end position="70"/>
    </location>
</feature>
<organism evidence="2 3">
    <name type="scientific">Bagarius yarrelli</name>
    <name type="common">Goonch</name>
    <name type="synonym">Bagrus yarrelli</name>
    <dbReference type="NCBI Taxonomy" id="175774"/>
    <lineage>
        <taxon>Eukaryota</taxon>
        <taxon>Metazoa</taxon>
        <taxon>Chordata</taxon>
        <taxon>Craniata</taxon>
        <taxon>Vertebrata</taxon>
        <taxon>Euteleostomi</taxon>
        <taxon>Actinopterygii</taxon>
        <taxon>Neopterygii</taxon>
        <taxon>Teleostei</taxon>
        <taxon>Ostariophysi</taxon>
        <taxon>Siluriformes</taxon>
        <taxon>Sisoridae</taxon>
        <taxon>Sisorinae</taxon>
        <taxon>Bagarius</taxon>
    </lineage>
</organism>
<dbReference type="Proteomes" id="UP000319801">
    <property type="component" value="Unassembled WGS sequence"/>
</dbReference>
<evidence type="ECO:0000256" key="1">
    <source>
        <dbReference type="SAM" id="MobiDB-lite"/>
    </source>
</evidence>
<dbReference type="AlphaFoldDB" id="A0A556TZA5"/>
<dbReference type="InterPro" id="IPR052852">
    <property type="entry name" value="SSU_Processome_Comp"/>
</dbReference>
<sequence length="205" mass="23679">MERIKRESEEDVRVDQEVLDRIINKLYDFGDGSVDKRVKKKQKKRNRLREDQSAEEENSTKLDCVKDDSVSHVTDAAGDKRTSAVPMRTAGESEGLERKAPDVEIVTFQDPRKKNRLKRAAEAEIKPPKKEYVNYKVLQQMMKEKKTKETQDMKVVSHVTCTVIFYMNVKRQNGVEPTGHVGRFKNGLLLLNSKDIQKLTSKTRK</sequence>
<dbReference type="PANTHER" id="PTHR28366:SF1">
    <property type="entry name" value="CHROMOSOME 1 OPEN READING FRAME 131"/>
    <property type="match status" value="1"/>
</dbReference>
<evidence type="ECO:0000313" key="2">
    <source>
        <dbReference type="EMBL" id="TSL47528.1"/>
    </source>
</evidence>